<feature type="compositionally biased region" description="Low complexity" evidence="1">
    <location>
        <begin position="351"/>
        <end position="369"/>
    </location>
</feature>
<organism evidence="4 5">
    <name type="scientific">Astrephomene gubernaculifera</name>
    <dbReference type="NCBI Taxonomy" id="47775"/>
    <lineage>
        <taxon>Eukaryota</taxon>
        <taxon>Viridiplantae</taxon>
        <taxon>Chlorophyta</taxon>
        <taxon>core chlorophytes</taxon>
        <taxon>Chlorophyceae</taxon>
        <taxon>CS clade</taxon>
        <taxon>Chlamydomonadales</taxon>
        <taxon>Astrephomenaceae</taxon>
        <taxon>Astrephomene</taxon>
    </lineage>
</organism>
<proteinExistence type="predicted"/>
<dbReference type="PANTHER" id="PTHR45728">
    <property type="entry name" value="ACETYL-COA CARBOXYLASE, ISOFORM A"/>
    <property type="match status" value="1"/>
</dbReference>
<feature type="domain" description="CoA carboxyltransferase C-terminal" evidence="3">
    <location>
        <begin position="324"/>
        <end position="645"/>
    </location>
</feature>
<dbReference type="GO" id="GO:0003989">
    <property type="term" value="F:acetyl-CoA carboxylase activity"/>
    <property type="evidence" value="ECO:0007669"/>
    <property type="project" value="InterPro"/>
</dbReference>
<feature type="compositionally biased region" description="Pro residues" evidence="1">
    <location>
        <begin position="312"/>
        <end position="321"/>
    </location>
</feature>
<name>A0AAD3DNS9_9CHLO</name>
<feature type="region of interest" description="Disordered" evidence="1">
    <location>
        <begin position="312"/>
        <end position="373"/>
    </location>
</feature>
<feature type="region of interest" description="Disordered" evidence="1">
    <location>
        <begin position="703"/>
        <end position="751"/>
    </location>
</feature>
<feature type="region of interest" description="Disordered" evidence="1">
    <location>
        <begin position="21"/>
        <end position="46"/>
    </location>
</feature>
<feature type="domain" description="CoA carboxyltransferase N-terminal" evidence="2">
    <location>
        <begin position="1"/>
        <end position="320"/>
    </location>
</feature>
<evidence type="ECO:0008006" key="6">
    <source>
        <dbReference type="Google" id="ProtNLM"/>
    </source>
</evidence>
<accession>A0AAD3DNS9</accession>
<dbReference type="InterPro" id="IPR029045">
    <property type="entry name" value="ClpP/crotonase-like_dom_sf"/>
</dbReference>
<evidence type="ECO:0000313" key="5">
    <source>
        <dbReference type="Proteomes" id="UP001054857"/>
    </source>
</evidence>
<feature type="compositionally biased region" description="Low complexity" evidence="1">
    <location>
        <begin position="742"/>
        <end position="751"/>
    </location>
</feature>
<dbReference type="Proteomes" id="UP001054857">
    <property type="component" value="Unassembled WGS sequence"/>
</dbReference>
<gene>
    <name evidence="4" type="ORF">Agub_g5117</name>
</gene>
<dbReference type="PROSITE" id="PS50980">
    <property type="entry name" value="COA_CT_NTER"/>
    <property type="match status" value="1"/>
</dbReference>
<dbReference type="AlphaFoldDB" id="A0AAD3DNS9"/>
<dbReference type="InterPro" id="IPR011762">
    <property type="entry name" value="COA_CT_N"/>
</dbReference>
<dbReference type="Pfam" id="PF01039">
    <property type="entry name" value="Carboxyl_trans"/>
    <property type="match status" value="1"/>
</dbReference>
<evidence type="ECO:0000259" key="3">
    <source>
        <dbReference type="PROSITE" id="PS50989"/>
    </source>
</evidence>
<protein>
    <recommendedName>
        <fullName evidence="6">Acetyl-CoA carboxylase</fullName>
    </recommendedName>
</protein>
<sequence>GEPQSVPPAGRLVEAVELVLPPQSRPPGPCADFRTPPRLQPAPPGRPLVGGNDCGMVAWLLTLRTPECPQGRSVIAVANDITWGSGSFSPAEDAVFRAATEAALEERLPLLYLAANAGARVGLATEVRDCLQVQWHDPQQPELGWEYLYLAQRDYERLIKNTPPGAPPVVRAEPIPAPDGSGELRFIVRDVIGAEDGIGVECLSGSAAIASAYCRAWREGYTVTLVSGRTVGIGAYLARLGRRCVQRADQPIVLTGYAALNKLLGRQVYTSHMQLGGPRVMGVNGVSHHVVADDLEGVRTVLQLLSYAPPQLGAPPPPLPSADPADRPVGYSPGPGEKLDPRAAIAGREQPPSSTATPTPPSSSSSSSSWQSGLFDRGSWLESQAGWARTVVTGRARLGGLPVGVIAVESQTVVRQLPADPGMPDSCESAIPQAGQVWFPDSADKTAAAMEEFDSEGLPLFVLANWRGFSGGMRDLFDGVLQAGSLIVERLRTYRQPVFVYIPAGAELRGGAWVVVDSQINAAAVEMYADPSARGGVLEPEGVCEIKFRTPDLLKMMHRIDPIITAARARGSSPTDPAIRARERELLPTYTRIARTFADLHDTPVRMAAKGVLSAIVPWPSARAFFTTRLRRRLLERQLLRHAATTDPSLTPERAERLLAAWREAAEAATAGTAATSAAAKGPLSPMTRQLLQLALDCGGGGAGGGGTAGGAAPPPAAEKVQRATPTAESPMGPVTSEDETAAAAAAAKTRALPATTQQLVNLAGGGGRNGRKSSGGGAVSHATPPPSLPTALIGDAGVAAAMAAEAEAESAELVSGQCCAETCTARDKAFLTWAESPAGRSQIAAELRAMRCSAAENMVAQVLGTPEGKEGLLHALQSAVAHDNVLALQLRMLLQSHASGGGGSSGGAGSAAPALASMVGSSTAVGGGGFGNLGVHFQPQTTQL</sequence>
<dbReference type="InterPro" id="IPR011763">
    <property type="entry name" value="COA_CT_C"/>
</dbReference>
<dbReference type="PROSITE" id="PS50989">
    <property type="entry name" value="COA_CT_CTER"/>
    <property type="match status" value="1"/>
</dbReference>
<reference evidence="4 5" key="1">
    <citation type="journal article" date="2021" name="Sci. Rep.">
        <title>Genome sequencing of the multicellular alga Astrephomene provides insights into convergent evolution of germ-soma differentiation.</title>
        <authorList>
            <person name="Yamashita S."/>
            <person name="Yamamoto K."/>
            <person name="Matsuzaki R."/>
            <person name="Suzuki S."/>
            <person name="Yamaguchi H."/>
            <person name="Hirooka S."/>
            <person name="Minakuchi Y."/>
            <person name="Miyagishima S."/>
            <person name="Kawachi M."/>
            <person name="Toyoda A."/>
            <person name="Nozaki H."/>
        </authorList>
    </citation>
    <scope>NUCLEOTIDE SEQUENCE [LARGE SCALE GENOMIC DNA]</scope>
    <source>
        <strain evidence="4 5">NIES-4017</strain>
    </source>
</reference>
<dbReference type="PANTHER" id="PTHR45728:SF3">
    <property type="entry name" value="ACETYL-COA CARBOXYLASE"/>
    <property type="match status" value="1"/>
</dbReference>
<feature type="region of interest" description="Disordered" evidence="1">
    <location>
        <begin position="765"/>
        <end position="787"/>
    </location>
</feature>
<dbReference type="InterPro" id="IPR049076">
    <property type="entry name" value="ACCA"/>
</dbReference>
<comment type="caution">
    <text evidence="4">The sequence shown here is derived from an EMBL/GenBank/DDBJ whole genome shotgun (WGS) entry which is preliminary data.</text>
</comment>
<dbReference type="InterPro" id="IPR034733">
    <property type="entry name" value="AcCoA_carboxyl_beta"/>
</dbReference>
<keyword evidence="5" id="KW-1185">Reference proteome</keyword>
<feature type="compositionally biased region" description="Gly residues" evidence="1">
    <location>
        <begin position="765"/>
        <end position="779"/>
    </location>
</feature>
<dbReference type="SUPFAM" id="SSF52096">
    <property type="entry name" value="ClpP/crotonase"/>
    <property type="match status" value="2"/>
</dbReference>
<dbReference type="Gene3D" id="3.90.226.10">
    <property type="entry name" value="2-enoyl-CoA Hydratase, Chain A, domain 1"/>
    <property type="match status" value="2"/>
</dbReference>
<evidence type="ECO:0000313" key="4">
    <source>
        <dbReference type="EMBL" id="GFR43973.1"/>
    </source>
</evidence>
<dbReference type="GO" id="GO:0006633">
    <property type="term" value="P:fatty acid biosynthetic process"/>
    <property type="evidence" value="ECO:0007669"/>
    <property type="project" value="TreeGrafter"/>
</dbReference>
<dbReference type="EMBL" id="BMAR01000006">
    <property type="protein sequence ID" value="GFR43973.1"/>
    <property type="molecule type" value="Genomic_DNA"/>
</dbReference>
<dbReference type="Gene3D" id="2.40.460.10">
    <property type="entry name" value="Biotin dependent carboxylase carboxyltransferase"/>
    <property type="match status" value="1"/>
</dbReference>
<evidence type="ECO:0000259" key="2">
    <source>
        <dbReference type="PROSITE" id="PS50980"/>
    </source>
</evidence>
<feature type="non-terminal residue" evidence="4">
    <location>
        <position position="945"/>
    </location>
</feature>
<evidence type="ECO:0000256" key="1">
    <source>
        <dbReference type="SAM" id="MobiDB-lite"/>
    </source>
</evidence>